<gene>
    <name evidence="2" type="ORF">CSOJ01_12141</name>
</gene>
<comment type="caution">
    <text evidence="2">The sequence shown here is derived from an EMBL/GenBank/DDBJ whole genome shotgun (WGS) entry which is preliminary data.</text>
</comment>
<feature type="region of interest" description="Disordered" evidence="1">
    <location>
        <begin position="171"/>
        <end position="198"/>
    </location>
</feature>
<proteinExistence type="predicted"/>
<feature type="compositionally biased region" description="Basic and acidic residues" evidence="1">
    <location>
        <begin position="171"/>
        <end position="180"/>
    </location>
</feature>
<evidence type="ECO:0000256" key="1">
    <source>
        <dbReference type="SAM" id="MobiDB-lite"/>
    </source>
</evidence>
<dbReference type="AlphaFoldDB" id="A0A8H6MMZ1"/>
<name>A0A8H6MMZ1_9PEZI</name>
<keyword evidence="3" id="KW-1185">Reference proteome</keyword>
<reference evidence="2 3" key="1">
    <citation type="journal article" date="2020" name="Phytopathology">
        <title>Genome Sequence Resources of Colletotrichum truncatum, C. plurivorum, C. musicola, and C. sojae: Four Species Pathogenic to Soybean (Glycine max).</title>
        <authorList>
            <person name="Rogerio F."/>
            <person name="Boufleur T.R."/>
            <person name="Ciampi-Guillardi M."/>
            <person name="Sukno S.A."/>
            <person name="Thon M.R."/>
            <person name="Massola Junior N.S."/>
            <person name="Baroncelli R."/>
        </authorList>
    </citation>
    <scope>NUCLEOTIDE SEQUENCE [LARGE SCALE GENOMIC DNA]</scope>
    <source>
        <strain evidence="2 3">LFN0009</strain>
    </source>
</reference>
<accession>A0A8H6MMZ1</accession>
<feature type="region of interest" description="Disordered" evidence="1">
    <location>
        <begin position="54"/>
        <end position="80"/>
    </location>
</feature>
<evidence type="ECO:0000313" key="3">
    <source>
        <dbReference type="Proteomes" id="UP000652219"/>
    </source>
</evidence>
<dbReference type="EMBL" id="WIGN01000302">
    <property type="protein sequence ID" value="KAF6800923.1"/>
    <property type="molecule type" value="Genomic_DNA"/>
</dbReference>
<dbReference type="Proteomes" id="UP000652219">
    <property type="component" value="Unassembled WGS sequence"/>
</dbReference>
<organism evidence="2 3">
    <name type="scientific">Colletotrichum sojae</name>
    <dbReference type="NCBI Taxonomy" id="2175907"/>
    <lineage>
        <taxon>Eukaryota</taxon>
        <taxon>Fungi</taxon>
        <taxon>Dikarya</taxon>
        <taxon>Ascomycota</taxon>
        <taxon>Pezizomycotina</taxon>
        <taxon>Sordariomycetes</taxon>
        <taxon>Hypocreomycetidae</taxon>
        <taxon>Glomerellales</taxon>
        <taxon>Glomerellaceae</taxon>
        <taxon>Colletotrichum</taxon>
        <taxon>Colletotrichum orchidearum species complex</taxon>
    </lineage>
</organism>
<feature type="region of interest" description="Disordered" evidence="1">
    <location>
        <begin position="273"/>
        <end position="298"/>
    </location>
</feature>
<sequence length="298" mass="32254">MPPILCSIHHRCSHANPIHRQRRDGTASPPFFLSLSSHRPALPRHGIRCFAQPASATQDGGRPGWNVSNSKHPKDGNRAHAHRLQGPEAAYNPDDACSRTAPHIRRLPYPARPKTACPANPSSNFVIAESRATLSAFSRRLPVETPSQALPASTGLSQPAPFTQFLLQKAERTKEAREAETIDSQPSPARLARRRDGSWDQSPSTLLLLEFSALPQLQDGDQRTYVEPPPGYASCVHYTITLHGKHDGHQRLITHDIGSGISGMAMASHGTAAYPPKKRGRARDGSIVGGATPKAATS</sequence>
<evidence type="ECO:0000313" key="2">
    <source>
        <dbReference type="EMBL" id="KAF6800923.1"/>
    </source>
</evidence>
<protein>
    <submittedName>
        <fullName evidence="2">Uncharacterized protein</fullName>
    </submittedName>
</protein>